<dbReference type="SUPFAM" id="SSF49417">
    <property type="entry name" value="p53-like transcription factors"/>
    <property type="match status" value="1"/>
</dbReference>
<comment type="caution">
    <text evidence="5">Lacks conserved residue(s) required for the propagation of feature annotation.</text>
</comment>
<dbReference type="InterPro" id="IPR008967">
    <property type="entry name" value="p53-like_TF_DNA-bd_sf"/>
</dbReference>
<protein>
    <submittedName>
        <fullName evidence="9">T-box domain-containing protein</fullName>
    </submittedName>
</protein>
<dbReference type="GO" id="GO:0000978">
    <property type="term" value="F:RNA polymerase II cis-regulatory region sequence-specific DNA binding"/>
    <property type="evidence" value="ECO:0007669"/>
    <property type="project" value="InterPro"/>
</dbReference>
<evidence type="ECO:0000313" key="9">
    <source>
        <dbReference type="WBParaSite" id="Pan_g936.t1"/>
    </source>
</evidence>
<dbReference type="Gene3D" id="2.60.40.820">
    <property type="entry name" value="Transcription factor, T-box"/>
    <property type="match status" value="1"/>
</dbReference>
<feature type="domain" description="T-box" evidence="7">
    <location>
        <begin position="70"/>
        <end position="251"/>
    </location>
</feature>
<dbReference type="GO" id="GO:0045893">
    <property type="term" value="P:positive regulation of DNA-templated transcription"/>
    <property type="evidence" value="ECO:0007669"/>
    <property type="project" value="InterPro"/>
</dbReference>
<dbReference type="PRINTS" id="PR00937">
    <property type="entry name" value="TBOX"/>
</dbReference>
<evidence type="ECO:0000313" key="8">
    <source>
        <dbReference type="Proteomes" id="UP000492821"/>
    </source>
</evidence>
<name>A0A7E4WBU5_PANRE</name>
<keyword evidence="8" id="KW-1185">Reference proteome</keyword>
<reference evidence="8" key="1">
    <citation type="journal article" date="2013" name="Genetics">
        <title>The draft genome and transcriptome of Panagrellus redivivus are shaped by the harsh demands of a free-living lifestyle.</title>
        <authorList>
            <person name="Srinivasan J."/>
            <person name="Dillman A.R."/>
            <person name="Macchietto M.G."/>
            <person name="Heikkinen L."/>
            <person name="Lakso M."/>
            <person name="Fracchia K.M."/>
            <person name="Antoshechkin I."/>
            <person name="Mortazavi A."/>
            <person name="Wong G."/>
            <person name="Sternberg P.W."/>
        </authorList>
    </citation>
    <scope>NUCLEOTIDE SEQUENCE [LARGE SCALE GENOMIC DNA]</scope>
    <source>
        <strain evidence="8">MT8872</strain>
    </source>
</reference>
<evidence type="ECO:0000256" key="1">
    <source>
        <dbReference type="ARBA" id="ARBA00023015"/>
    </source>
</evidence>
<dbReference type="Pfam" id="PF00907">
    <property type="entry name" value="T-box"/>
    <property type="match status" value="1"/>
</dbReference>
<evidence type="ECO:0000256" key="6">
    <source>
        <dbReference type="SAM" id="MobiDB-lite"/>
    </source>
</evidence>
<keyword evidence="1" id="KW-0805">Transcription regulation</keyword>
<dbReference type="PANTHER" id="PTHR11267">
    <property type="entry name" value="T-BOX PROTEIN-RELATED"/>
    <property type="match status" value="1"/>
</dbReference>
<evidence type="ECO:0000256" key="5">
    <source>
        <dbReference type="PROSITE-ProRule" id="PRU00201"/>
    </source>
</evidence>
<dbReference type="InterPro" id="IPR046360">
    <property type="entry name" value="T-box_DNA-bd"/>
</dbReference>
<dbReference type="GO" id="GO:0005634">
    <property type="term" value="C:nucleus"/>
    <property type="evidence" value="ECO:0007669"/>
    <property type="project" value="UniProtKB-SubCell"/>
</dbReference>
<dbReference type="GO" id="GO:0000785">
    <property type="term" value="C:chromatin"/>
    <property type="evidence" value="ECO:0007669"/>
    <property type="project" value="TreeGrafter"/>
</dbReference>
<dbReference type="SMART" id="SM00425">
    <property type="entry name" value="TBOX"/>
    <property type="match status" value="1"/>
</dbReference>
<dbReference type="WBParaSite" id="Pan_g936.t1">
    <property type="protein sequence ID" value="Pan_g936.t1"/>
    <property type="gene ID" value="Pan_g936"/>
</dbReference>
<dbReference type="PROSITE" id="PS50252">
    <property type="entry name" value="TBOX_3"/>
    <property type="match status" value="1"/>
</dbReference>
<keyword evidence="3" id="KW-0804">Transcription</keyword>
<dbReference type="GO" id="GO:0000981">
    <property type="term" value="F:DNA-binding transcription factor activity, RNA polymerase II-specific"/>
    <property type="evidence" value="ECO:0007669"/>
    <property type="project" value="TreeGrafter"/>
</dbReference>
<keyword evidence="4 5" id="KW-0539">Nucleus</keyword>
<keyword evidence="2 5" id="KW-0238">DNA-binding</keyword>
<dbReference type="AlphaFoldDB" id="A0A7E4WBU5"/>
<evidence type="ECO:0000259" key="7">
    <source>
        <dbReference type="PROSITE" id="PS50252"/>
    </source>
</evidence>
<evidence type="ECO:0000256" key="4">
    <source>
        <dbReference type="ARBA" id="ARBA00023242"/>
    </source>
</evidence>
<dbReference type="GO" id="GO:0001708">
    <property type="term" value="P:cell fate specification"/>
    <property type="evidence" value="ECO:0007669"/>
    <property type="project" value="TreeGrafter"/>
</dbReference>
<dbReference type="InterPro" id="IPR001699">
    <property type="entry name" value="TF_T-box"/>
</dbReference>
<feature type="region of interest" description="Disordered" evidence="6">
    <location>
        <begin position="252"/>
        <end position="276"/>
    </location>
</feature>
<evidence type="ECO:0000256" key="2">
    <source>
        <dbReference type="ARBA" id="ARBA00023125"/>
    </source>
</evidence>
<dbReference type="CDD" id="cd00182">
    <property type="entry name" value="T-box"/>
    <property type="match status" value="1"/>
</dbReference>
<dbReference type="InterPro" id="IPR036960">
    <property type="entry name" value="T-box_sf"/>
</dbReference>
<evidence type="ECO:0000256" key="3">
    <source>
        <dbReference type="ARBA" id="ARBA00023163"/>
    </source>
</evidence>
<proteinExistence type="predicted"/>
<accession>A0A7E4WBU5</accession>
<reference evidence="9" key="2">
    <citation type="submission" date="2020-10" db="UniProtKB">
        <authorList>
            <consortium name="WormBaseParasite"/>
        </authorList>
    </citation>
    <scope>IDENTIFICATION</scope>
</reference>
<dbReference type="PANTHER" id="PTHR11267:SF170">
    <property type="entry name" value="T-BOX PROTEIN 33-RELATED"/>
    <property type="match status" value="1"/>
</dbReference>
<comment type="subcellular location">
    <subcellularLocation>
        <location evidence="5">Nucleus</location>
    </subcellularLocation>
</comment>
<dbReference type="Proteomes" id="UP000492821">
    <property type="component" value="Unassembled WGS sequence"/>
</dbReference>
<sequence>MNRFMGQPNPWMQLIDSGTFASSLTPTVPDIKNLPKLEPQEDKKPLVDALYAVQEDITDEALKERIDVKLHDHNLWAKFADIEVEMIVTKTGRNLFPKLAFNVTGLEPRNRYLFYVEFRLVAEEKWKFSLATGGWESYGRADAYSPTIYPHHENVNFPTGAAWMENSFTFNAKLTNQIELSGKSRFIYVSSMHKYIPVVMIHRFDPATKTFNAFTEVEIPTATFIATTAYQNDKCKVVKVCTNPFAKGFREDGRKRKKMERKAVAEGSPASPVPEPFNPFSRLNQTYPPAFLPNFFGISNPAFYWNYMSSLAQQPFVFQPPPPPPKEE</sequence>
<organism evidence="8 9">
    <name type="scientific">Panagrellus redivivus</name>
    <name type="common">Microworm</name>
    <dbReference type="NCBI Taxonomy" id="6233"/>
    <lineage>
        <taxon>Eukaryota</taxon>
        <taxon>Metazoa</taxon>
        <taxon>Ecdysozoa</taxon>
        <taxon>Nematoda</taxon>
        <taxon>Chromadorea</taxon>
        <taxon>Rhabditida</taxon>
        <taxon>Tylenchina</taxon>
        <taxon>Panagrolaimomorpha</taxon>
        <taxon>Panagrolaimoidea</taxon>
        <taxon>Panagrolaimidae</taxon>
        <taxon>Panagrellus</taxon>
    </lineage>
</organism>